<dbReference type="RefSeq" id="WP_145777875.1">
    <property type="nucleotide sequence ID" value="NZ_BAAATQ010000390.1"/>
</dbReference>
<evidence type="ECO:0008006" key="3">
    <source>
        <dbReference type="Google" id="ProtNLM"/>
    </source>
</evidence>
<proteinExistence type="predicted"/>
<comment type="caution">
    <text evidence="1">The sequence shown here is derived from an EMBL/GenBank/DDBJ whole genome shotgun (WGS) entry which is preliminary data.</text>
</comment>
<reference evidence="1 2" key="1">
    <citation type="submission" date="2019-07" db="EMBL/GenBank/DDBJ databases">
        <title>R&amp;d 2014.</title>
        <authorList>
            <person name="Klenk H.-P."/>
        </authorList>
    </citation>
    <scope>NUCLEOTIDE SEQUENCE [LARGE SCALE GENOMIC DNA]</scope>
    <source>
        <strain evidence="1 2">DSM 43868</strain>
    </source>
</reference>
<evidence type="ECO:0000313" key="2">
    <source>
        <dbReference type="Proteomes" id="UP000319825"/>
    </source>
</evidence>
<protein>
    <recommendedName>
        <fullName evidence="3">YbaB/EbfC DNA-binding family protein</fullName>
    </recommendedName>
</protein>
<gene>
    <name evidence="1" type="ORF">JD77_06308</name>
</gene>
<dbReference type="Proteomes" id="UP000319825">
    <property type="component" value="Unassembled WGS sequence"/>
</dbReference>
<name>A0A562HUW7_MICOL</name>
<accession>A0A562HUW7</accession>
<dbReference type="EMBL" id="VLKE01000002">
    <property type="protein sequence ID" value="TWH62258.1"/>
    <property type="molecule type" value="Genomic_DNA"/>
</dbReference>
<sequence length="103" mass="10967">MSTLLGEEELLAEMRSALAEVEAAADRVGRRVARGKAAVEDQKKLRSVTLAGHGVTRITFNEDAYRELAPAELAELADLIATTARTAREEAQRKTMAGAAATG</sequence>
<dbReference type="AlphaFoldDB" id="A0A562HUW7"/>
<organism evidence="1 2">
    <name type="scientific">Micromonospora olivasterospora</name>
    <dbReference type="NCBI Taxonomy" id="1880"/>
    <lineage>
        <taxon>Bacteria</taxon>
        <taxon>Bacillati</taxon>
        <taxon>Actinomycetota</taxon>
        <taxon>Actinomycetes</taxon>
        <taxon>Micromonosporales</taxon>
        <taxon>Micromonosporaceae</taxon>
        <taxon>Micromonospora</taxon>
    </lineage>
</organism>
<evidence type="ECO:0000313" key="1">
    <source>
        <dbReference type="EMBL" id="TWH62258.1"/>
    </source>
</evidence>
<keyword evidence="2" id="KW-1185">Reference proteome</keyword>